<gene>
    <name evidence="1" type="ORF">GOEFS_019_00300</name>
</gene>
<accession>H0QWB6</accession>
<name>H0QWB6_9ACTN</name>
<dbReference type="Proteomes" id="UP000035034">
    <property type="component" value="Unassembled WGS sequence"/>
</dbReference>
<protein>
    <recommendedName>
        <fullName evidence="3">AbiEi antitoxin C-terminal domain-containing protein</fullName>
    </recommendedName>
</protein>
<evidence type="ECO:0000313" key="1">
    <source>
        <dbReference type="EMBL" id="GAB17117.1"/>
    </source>
</evidence>
<dbReference type="EMBL" id="BAEH01000019">
    <property type="protein sequence ID" value="GAB17117.1"/>
    <property type="molecule type" value="Genomic_DNA"/>
</dbReference>
<dbReference type="STRING" id="1077974.GOEFS_019_00300"/>
<comment type="caution">
    <text evidence="1">The sequence shown here is derived from an EMBL/GenBank/DDBJ whole genome shotgun (WGS) entry which is preliminary data.</text>
</comment>
<proteinExistence type="predicted"/>
<organism evidence="1 2">
    <name type="scientific">Gordonia effusa NBRC 100432</name>
    <dbReference type="NCBI Taxonomy" id="1077974"/>
    <lineage>
        <taxon>Bacteria</taxon>
        <taxon>Bacillati</taxon>
        <taxon>Actinomycetota</taxon>
        <taxon>Actinomycetes</taxon>
        <taxon>Mycobacteriales</taxon>
        <taxon>Gordoniaceae</taxon>
        <taxon>Gordonia</taxon>
    </lineage>
</organism>
<sequence length="315" mass="34942">MFDENLRGLTSRAHAVRTSASDNDLKRLVRAGTVERPWRGHYLTTGALTGHPENVHAEKLERYRAKVIAAARSSRGDRVVSHSSAAALHGIPLLSPDLDVVHFTTMKGTGRAAGRAIIHQAPIDPDDLVEKDGVPLTSVSRTIADVARAGTFPQALTALDQGLRRGAKLIDLERIAQSQSRWHGIEMLRRSIPLATPLAASVGESYSRAIIFEFEDIPDPDVQYAVGLRGGASKAWCDFGWEDKVVGEFDGHVKYTRNREFGPKAVEDVVYEEKLREDAIRDRGLWVIRWAWSDLHNPRELHRKLVEGLTRGGIL</sequence>
<reference evidence="1 2" key="1">
    <citation type="submission" date="2011-12" db="EMBL/GenBank/DDBJ databases">
        <title>Whole genome shotgun sequence of Gordonia effusa NBRC 100432.</title>
        <authorList>
            <person name="Yoshida I."/>
            <person name="Takarada H."/>
            <person name="Hosoyama A."/>
            <person name="Tsuchikane K."/>
            <person name="Katsumata H."/>
            <person name="Yamazaki S."/>
            <person name="Fujita N."/>
        </authorList>
    </citation>
    <scope>NUCLEOTIDE SEQUENCE [LARGE SCALE GENOMIC DNA]</scope>
    <source>
        <strain evidence="1 2">NBRC 100432</strain>
    </source>
</reference>
<dbReference type="AlphaFoldDB" id="H0QWB6"/>
<keyword evidence="2" id="KW-1185">Reference proteome</keyword>
<dbReference type="eggNOG" id="COG5340">
    <property type="taxonomic scope" value="Bacteria"/>
</dbReference>
<evidence type="ECO:0008006" key="3">
    <source>
        <dbReference type="Google" id="ProtNLM"/>
    </source>
</evidence>
<evidence type="ECO:0000313" key="2">
    <source>
        <dbReference type="Proteomes" id="UP000035034"/>
    </source>
</evidence>